<dbReference type="SUPFAM" id="SSF47616">
    <property type="entry name" value="GST C-terminal domain-like"/>
    <property type="match status" value="1"/>
</dbReference>
<dbReference type="InterPro" id="IPR004045">
    <property type="entry name" value="Glutathione_S-Trfase_N"/>
</dbReference>
<keyword evidence="4" id="KW-1185">Reference proteome</keyword>
<dbReference type="InterPro" id="IPR036282">
    <property type="entry name" value="Glutathione-S-Trfase_C_sf"/>
</dbReference>
<reference evidence="3" key="2">
    <citation type="submission" date="2020-09" db="EMBL/GenBank/DDBJ databases">
        <authorList>
            <person name="Sun Q."/>
            <person name="Zhou Y."/>
        </authorList>
    </citation>
    <scope>NUCLEOTIDE SEQUENCE</scope>
    <source>
        <strain evidence="3">CGMCC 1.10998</strain>
    </source>
</reference>
<dbReference type="PROSITE" id="PS50404">
    <property type="entry name" value="GST_NTER"/>
    <property type="match status" value="1"/>
</dbReference>
<evidence type="ECO:0000259" key="2">
    <source>
        <dbReference type="PROSITE" id="PS50405"/>
    </source>
</evidence>
<dbReference type="InterPro" id="IPR036249">
    <property type="entry name" value="Thioredoxin-like_sf"/>
</dbReference>
<dbReference type="SFLD" id="SFLDS00019">
    <property type="entry name" value="Glutathione_Transferase_(cytos"/>
    <property type="match status" value="1"/>
</dbReference>
<dbReference type="EMBL" id="BMED01000001">
    <property type="protein sequence ID" value="GGC65724.1"/>
    <property type="molecule type" value="Genomic_DNA"/>
</dbReference>
<evidence type="ECO:0000259" key="1">
    <source>
        <dbReference type="PROSITE" id="PS50404"/>
    </source>
</evidence>
<dbReference type="PANTHER" id="PTHR44051:SF9">
    <property type="entry name" value="GLUTATHIONE S-TRANSFERASE 1"/>
    <property type="match status" value="1"/>
</dbReference>
<dbReference type="PROSITE" id="PS50405">
    <property type="entry name" value="GST_CTER"/>
    <property type="match status" value="1"/>
</dbReference>
<dbReference type="SFLD" id="SFLDG00358">
    <property type="entry name" value="Main_(cytGST)"/>
    <property type="match status" value="1"/>
</dbReference>
<organism evidence="3 4">
    <name type="scientific">Undibacterium terreum</name>
    <dbReference type="NCBI Taxonomy" id="1224302"/>
    <lineage>
        <taxon>Bacteria</taxon>
        <taxon>Pseudomonadati</taxon>
        <taxon>Pseudomonadota</taxon>
        <taxon>Betaproteobacteria</taxon>
        <taxon>Burkholderiales</taxon>
        <taxon>Oxalobacteraceae</taxon>
        <taxon>Undibacterium</taxon>
    </lineage>
</organism>
<dbReference type="AlphaFoldDB" id="A0A916UBI1"/>
<dbReference type="CDD" id="cd00299">
    <property type="entry name" value="GST_C_family"/>
    <property type="match status" value="1"/>
</dbReference>
<evidence type="ECO:0000313" key="4">
    <source>
        <dbReference type="Proteomes" id="UP000637423"/>
    </source>
</evidence>
<evidence type="ECO:0000313" key="3">
    <source>
        <dbReference type="EMBL" id="GGC65724.1"/>
    </source>
</evidence>
<dbReference type="InterPro" id="IPR004046">
    <property type="entry name" value="GST_C"/>
</dbReference>
<name>A0A916UBI1_9BURK</name>
<reference evidence="3" key="1">
    <citation type="journal article" date="2014" name="Int. J. Syst. Evol. Microbiol.">
        <title>Complete genome sequence of Corynebacterium casei LMG S-19264T (=DSM 44701T), isolated from a smear-ripened cheese.</title>
        <authorList>
            <consortium name="US DOE Joint Genome Institute (JGI-PGF)"/>
            <person name="Walter F."/>
            <person name="Albersmeier A."/>
            <person name="Kalinowski J."/>
            <person name="Ruckert C."/>
        </authorList>
    </citation>
    <scope>NUCLEOTIDE SEQUENCE</scope>
    <source>
        <strain evidence="3">CGMCC 1.10998</strain>
    </source>
</reference>
<dbReference type="Gene3D" id="1.20.1050.10">
    <property type="match status" value="1"/>
</dbReference>
<dbReference type="CDD" id="cd00570">
    <property type="entry name" value="GST_N_family"/>
    <property type="match status" value="1"/>
</dbReference>
<feature type="domain" description="GST N-terminal" evidence="1">
    <location>
        <begin position="62"/>
        <end position="142"/>
    </location>
</feature>
<feature type="domain" description="GST C-terminal" evidence="2">
    <location>
        <begin position="147"/>
        <end position="271"/>
    </location>
</feature>
<comment type="caution">
    <text evidence="3">The sequence shown here is derived from an EMBL/GenBank/DDBJ whole genome shotgun (WGS) entry which is preliminary data.</text>
</comment>
<dbReference type="Gene3D" id="3.40.30.10">
    <property type="entry name" value="Glutaredoxin"/>
    <property type="match status" value="1"/>
</dbReference>
<dbReference type="InterPro" id="IPR040079">
    <property type="entry name" value="Glutathione_S-Trfase"/>
</dbReference>
<dbReference type="InterPro" id="IPR010987">
    <property type="entry name" value="Glutathione-S-Trfase_C-like"/>
</dbReference>
<dbReference type="Proteomes" id="UP000637423">
    <property type="component" value="Unassembled WGS sequence"/>
</dbReference>
<proteinExistence type="predicted"/>
<sequence length="280" mass="31224">MGEVRVQSTAIRFEAKPAGHAYCADFYKSAFLWLCNCEAVGSDDAYVGWSITCFLTLKELIMPLALYGHPFSSYTQKVLIALYENGTPFEFRSLGPDTPQHAAEWLQRWPLRKFPLLLDGERSVVETSIIIEYLQLEHAGPLHLLPADARAALDVRFLDRFFDLHVMSPVQHAVGAALTGNAEKAQEGRAHAAEKLELAYAWIEGQLAGKTWAAGEHFTMADCAAAPSLFYADWTHPIAGSYPLLRAYRARLLARPSFARAVEEARPYRPLFPLGAPDRD</sequence>
<dbReference type="PANTHER" id="PTHR44051">
    <property type="entry name" value="GLUTATHIONE S-TRANSFERASE-RELATED"/>
    <property type="match status" value="1"/>
</dbReference>
<dbReference type="Pfam" id="PF13417">
    <property type="entry name" value="GST_N_3"/>
    <property type="match status" value="1"/>
</dbReference>
<protein>
    <submittedName>
        <fullName evidence="3">Glutathione S-transferase</fullName>
    </submittedName>
</protein>
<accession>A0A916UBI1</accession>
<gene>
    <name evidence="3" type="ORF">GCM10011396_10920</name>
</gene>
<dbReference type="Pfam" id="PF00043">
    <property type="entry name" value="GST_C"/>
    <property type="match status" value="1"/>
</dbReference>
<dbReference type="SUPFAM" id="SSF52833">
    <property type="entry name" value="Thioredoxin-like"/>
    <property type="match status" value="1"/>
</dbReference>